<accession>H5TGX1</accession>
<evidence type="ECO:0000313" key="2">
    <source>
        <dbReference type="Proteomes" id="UP000005038"/>
    </source>
</evidence>
<dbReference type="AlphaFoldDB" id="H5TGX1"/>
<dbReference type="Proteomes" id="UP000005038">
    <property type="component" value="Unassembled WGS sequence"/>
</dbReference>
<reference evidence="1" key="1">
    <citation type="submission" date="2012-02" db="EMBL/GenBank/DDBJ databases">
        <title>Whole genome shotgun sequence of Gordonia otitidis NBRC 100426.</title>
        <authorList>
            <person name="Yoshida I."/>
            <person name="Hosoyama A."/>
            <person name="Tsuchikane K."/>
            <person name="Katsumata H."/>
            <person name="Yamazaki S."/>
            <person name="Fujita N."/>
        </authorList>
    </citation>
    <scope>NUCLEOTIDE SEQUENCE [LARGE SCALE GENOMIC DNA]</scope>
    <source>
        <strain evidence="1">NBRC 100426</strain>
    </source>
</reference>
<comment type="caution">
    <text evidence="1">The sequence shown here is derived from an EMBL/GenBank/DDBJ whole genome shotgun (WGS) entry which is preliminary data.</text>
</comment>
<keyword evidence="2" id="KW-1185">Reference proteome</keyword>
<dbReference type="RefSeq" id="WP_007236993.1">
    <property type="nucleotide sequence ID" value="NZ_BAFB01000025.1"/>
</dbReference>
<protein>
    <submittedName>
        <fullName evidence="1">Uncharacterized protein</fullName>
    </submittedName>
</protein>
<name>H5TGX1_GORO1</name>
<dbReference type="EMBL" id="BAFB01000025">
    <property type="protein sequence ID" value="GAB32729.1"/>
    <property type="molecule type" value="Genomic_DNA"/>
</dbReference>
<sequence>MALNLEAHDHQQLAAIDALVAPLERVGLVTKKDAETARAAAKRAHHALTLAATYTDHVTRTATSAGEALADRDDLTIDAVVASAILSNPIVVDATLAATWQANVDTARAAAFKRVRDFPTKLSELFDHVSDQVMDIASQLGDVDTPQAALDAGLSDPWQQLMALKADMNALIELRTELRSFGLIPESQPFNSGWQWDLRHEYPAGRFKRAYDQAAVDQGRELLILTARCRPYVPADATEAKTVLEAHTTAIREAEAA</sequence>
<evidence type="ECO:0000313" key="1">
    <source>
        <dbReference type="EMBL" id="GAB32729.1"/>
    </source>
</evidence>
<organism evidence="1 2">
    <name type="scientific">Gordonia otitidis (strain DSM 44809 / CCUG 52243 / JCM 12355 / NBRC 100426 / IFM 10032)</name>
    <dbReference type="NCBI Taxonomy" id="1108044"/>
    <lineage>
        <taxon>Bacteria</taxon>
        <taxon>Bacillati</taxon>
        <taxon>Actinomycetota</taxon>
        <taxon>Actinomycetes</taxon>
        <taxon>Mycobacteriales</taxon>
        <taxon>Gordoniaceae</taxon>
        <taxon>Gordonia</taxon>
    </lineage>
</organism>
<proteinExistence type="predicted"/>
<dbReference type="STRING" id="1108044.GOOTI_025_00090"/>
<gene>
    <name evidence="1" type="ORF">GOOTI_025_00090</name>
</gene>